<keyword evidence="2" id="KW-1185">Reference proteome</keyword>
<proteinExistence type="predicted"/>
<dbReference type="Proteomes" id="UP000265520">
    <property type="component" value="Unassembled WGS sequence"/>
</dbReference>
<reference evidence="1 2" key="1">
    <citation type="journal article" date="2018" name="Front. Plant Sci.">
        <title>Red Clover (Trifolium pratense) and Zigzag Clover (T. medium) - A Picture of Genomic Similarities and Differences.</title>
        <authorList>
            <person name="Dluhosova J."/>
            <person name="Istvanek J."/>
            <person name="Nedelnik J."/>
            <person name="Repkova J."/>
        </authorList>
    </citation>
    <scope>NUCLEOTIDE SEQUENCE [LARGE SCALE GENOMIC DNA]</scope>
    <source>
        <strain evidence="2">cv. 10/8</strain>
        <tissue evidence="1">Leaf</tissue>
    </source>
</reference>
<organism evidence="1 2">
    <name type="scientific">Trifolium medium</name>
    <dbReference type="NCBI Taxonomy" id="97028"/>
    <lineage>
        <taxon>Eukaryota</taxon>
        <taxon>Viridiplantae</taxon>
        <taxon>Streptophyta</taxon>
        <taxon>Embryophyta</taxon>
        <taxon>Tracheophyta</taxon>
        <taxon>Spermatophyta</taxon>
        <taxon>Magnoliopsida</taxon>
        <taxon>eudicotyledons</taxon>
        <taxon>Gunneridae</taxon>
        <taxon>Pentapetalae</taxon>
        <taxon>rosids</taxon>
        <taxon>fabids</taxon>
        <taxon>Fabales</taxon>
        <taxon>Fabaceae</taxon>
        <taxon>Papilionoideae</taxon>
        <taxon>50 kb inversion clade</taxon>
        <taxon>NPAAA clade</taxon>
        <taxon>Hologalegina</taxon>
        <taxon>IRL clade</taxon>
        <taxon>Trifolieae</taxon>
        <taxon>Trifolium</taxon>
    </lineage>
</organism>
<protein>
    <submittedName>
        <fullName evidence="1">Uncharacterized protein</fullName>
    </submittedName>
</protein>
<accession>A0A392W7W6</accession>
<dbReference type="AlphaFoldDB" id="A0A392W7W6"/>
<evidence type="ECO:0000313" key="1">
    <source>
        <dbReference type="EMBL" id="MCI96734.1"/>
    </source>
</evidence>
<dbReference type="EMBL" id="LXQA011422657">
    <property type="protein sequence ID" value="MCI96734.1"/>
    <property type="molecule type" value="Genomic_DNA"/>
</dbReference>
<sequence>MARNDDDEGSVMLLVTTRDESDYQEKWYLDTGCLTAVWQVDQSIVE</sequence>
<evidence type="ECO:0000313" key="2">
    <source>
        <dbReference type="Proteomes" id="UP000265520"/>
    </source>
</evidence>
<comment type="caution">
    <text evidence="1">The sequence shown here is derived from an EMBL/GenBank/DDBJ whole genome shotgun (WGS) entry which is preliminary data.</text>
</comment>
<name>A0A392W7W6_9FABA</name>